<dbReference type="AlphaFoldDB" id="A0A813GT54"/>
<dbReference type="EMBL" id="CAJNNV010029196">
    <property type="protein sequence ID" value="CAE8627513.1"/>
    <property type="molecule type" value="Genomic_DNA"/>
</dbReference>
<organism evidence="1 2">
    <name type="scientific">Polarella glacialis</name>
    <name type="common">Dinoflagellate</name>
    <dbReference type="NCBI Taxonomy" id="89957"/>
    <lineage>
        <taxon>Eukaryota</taxon>
        <taxon>Sar</taxon>
        <taxon>Alveolata</taxon>
        <taxon>Dinophyceae</taxon>
        <taxon>Suessiales</taxon>
        <taxon>Suessiaceae</taxon>
        <taxon>Polarella</taxon>
    </lineage>
</organism>
<name>A0A813GT54_POLGL</name>
<reference evidence="1" key="1">
    <citation type="submission" date="2021-02" db="EMBL/GenBank/DDBJ databases">
        <authorList>
            <person name="Dougan E. K."/>
            <person name="Rhodes N."/>
            <person name="Thang M."/>
            <person name="Chan C."/>
        </authorList>
    </citation>
    <scope>NUCLEOTIDE SEQUENCE</scope>
</reference>
<protein>
    <submittedName>
        <fullName evidence="1">Uncharacterized protein</fullName>
    </submittedName>
</protein>
<evidence type="ECO:0000313" key="2">
    <source>
        <dbReference type="Proteomes" id="UP000654075"/>
    </source>
</evidence>
<proteinExistence type="predicted"/>
<sequence length="161" mass="18246">MAASYSFRLFAVTTAMVRRLDHEALLRLGSWREKVCSGNDRAPERMPARYAGEEKLVDQAIEKHSQLQAMQLAFRITDVTWEAMRLQLLQPLSAENWEECIKMSSALSVWVVPTEWMRNNQKTGFKLKQVARDRLPVSRPAEPAMSSTGAVISGSVRLVPK</sequence>
<evidence type="ECO:0000313" key="1">
    <source>
        <dbReference type="EMBL" id="CAE8627513.1"/>
    </source>
</evidence>
<keyword evidence="2" id="KW-1185">Reference proteome</keyword>
<feature type="non-terminal residue" evidence="1">
    <location>
        <position position="161"/>
    </location>
</feature>
<comment type="caution">
    <text evidence="1">The sequence shown here is derived from an EMBL/GenBank/DDBJ whole genome shotgun (WGS) entry which is preliminary data.</text>
</comment>
<gene>
    <name evidence="1" type="ORF">PGLA1383_LOCUS44264</name>
</gene>
<dbReference type="Proteomes" id="UP000654075">
    <property type="component" value="Unassembled WGS sequence"/>
</dbReference>
<accession>A0A813GT54</accession>